<dbReference type="CDD" id="cd07018">
    <property type="entry name" value="S49_SppA_67K_type"/>
    <property type="match status" value="1"/>
</dbReference>
<dbReference type="InterPro" id="IPR047272">
    <property type="entry name" value="S49_SppA_C"/>
</dbReference>
<dbReference type="RefSeq" id="WP_160733889.1">
    <property type="nucleotide sequence ID" value="NZ_WTYO01000004.1"/>
</dbReference>
<protein>
    <submittedName>
        <fullName evidence="7">Signal peptide peptidase SppA</fullName>
    </submittedName>
</protein>
<dbReference type="PANTHER" id="PTHR33209">
    <property type="entry name" value="PROTEASE 4"/>
    <property type="match status" value="1"/>
</dbReference>
<feature type="transmembrane region" description="Helical" evidence="5">
    <location>
        <begin position="12"/>
        <end position="34"/>
    </location>
</feature>
<keyword evidence="2" id="KW-0645">Protease</keyword>
<keyword evidence="8" id="KW-1185">Reference proteome</keyword>
<keyword evidence="4" id="KW-0720">Serine protease</keyword>
<dbReference type="InterPro" id="IPR004634">
    <property type="entry name" value="Pept_S49_pIV"/>
</dbReference>
<dbReference type="InterPro" id="IPR002142">
    <property type="entry name" value="Peptidase_S49"/>
</dbReference>
<keyword evidence="5" id="KW-0812">Transmembrane</keyword>
<keyword evidence="5" id="KW-0472">Membrane</keyword>
<dbReference type="InterPro" id="IPR029045">
    <property type="entry name" value="ClpP/crotonase-like_dom_sf"/>
</dbReference>
<evidence type="ECO:0000313" key="7">
    <source>
        <dbReference type="EMBL" id="MXO69271.1"/>
    </source>
</evidence>
<dbReference type="PIRSF" id="PIRSF001217">
    <property type="entry name" value="Protease_4_SppA"/>
    <property type="match status" value="1"/>
</dbReference>
<evidence type="ECO:0000256" key="2">
    <source>
        <dbReference type="ARBA" id="ARBA00022670"/>
    </source>
</evidence>
<feature type="domain" description="Peptidase S49" evidence="6">
    <location>
        <begin position="378"/>
        <end position="528"/>
    </location>
</feature>
<evidence type="ECO:0000256" key="3">
    <source>
        <dbReference type="ARBA" id="ARBA00022801"/>
    </source>
</evidence>
<dbReference type="Proteomes" id="UP000444401">
    <property type="component" value="Unassembled WGS sequence"/>
</dbReference>
<feature type="domain" description="Peptidase S49" evidence="6">
    <location>
        <begin position="126"/>
        <end position="280"/>
    </location>
</feature>
<reference evidence="7 8" key="1">
    <citation type="submission" date="2019-12" db="EMBL/GenBank/DDBJ databases">
        <title>Genomic-based taxomic classification of the family Erythrobacteraceae.</title>
        <authorList>
            <person name="Xu L."/>
        </authorList>
    </citation>
    <scope>NUCLEOTIDE SEQUENCE [LARGE SCALE GENOMIC DNA]</scope>
    <source>
        <strain evidence="7 8">H32</strain>
    </source>
</reference>
<dbReference type="EMBL" id="WTYO01000004">
    <property type="protein sequence ID" value="MXO69271.1"/>
    <property type="molecule type" value="Genomic_DNA"/>
</dbReference>
<evidence type="ECO:0000256" key="5">
    <source>
        <dbReference type="SAM" id="Phobius"/>
    </source>
</evidence>
<dbReference type="NCBIfam" id="TIGR00705">
    <property type="entry name" value="SppA_67K"/>
    <property type="match status" value="1"/>
</dbReference>
<dbReference type="Gene3D" id="6.20.330.10">
    <property type="match status" value="1"/>
</dbReference>
<evidence type="ECO:0000313" key="8">
    <source>
        <dbReference type="Proteomes" id="UP000444401"/>
    </source>
</evidence>
<name>A0ABW9UWQ8_9SPHN</name>
<organism evidence="7 8">
    <name type="scientific">Pelagerythrobacter marinus</name>
    <dbReference type="NCBI Taxonomy" id="538382"/>
    <lineage>
        <taxon>Bacteria</taxon>
        <taxon>Pseudomonadati</taxon>
        <taxon>Pseudomonadota</taxon>
        <taxon>Alphaproteobacteria</taxon>
        <taxon>Sphingomonadales</taxon>
        <taxon>Erythrobacteraceae</taxon>
        <taxon>Pelagerythrobacter</taxon>
    </lineage>
</organism>
<dbReference type="Gene3D" id="3.90.226.10">
    <property type="entry name" value="2-enoyl-CoA Hydratase, Chain A, domain 1"/>
    <property type="match status" value="3"/>
</dbReference>
<accession>A0ABW9UWQ8</accession>
<comment type="caution">
    <text evidence="7">The sequence shown here is derived from an EMBL/GenBank/DDBJ whole genome shotgun (WGS) entry which is preliminary data.</text>
</comment>
<sequence length="628" mass="66944">MSFAGKVWRLLVGIKDGLSLVFLLLFFMALYAILTARPSPAQVREGALLLELDGVVVEESSPIDPIGVLLSGEPPIGEFQARDLVRAIDEAATDERVKAVVLDLTSFLGGGQVHLQEIGAALDRVRAAEKPVLSYAVVYGDDAMMLASHASEVWVDPMGGALVAGPGGSNLYFGELLENLNVRARVYKVGEYKSAVEPYSRNDMSPEARENYQALYGALWEEWQANVKKARPQIQLDRITAQPAEWIAESDGDLATAAVAAGLVDELGSKTEFGERVAEIAGADTWDDTPGTFAHSELEPWLAEIEPDETGSKIGVVTIAGQIVDGDAGPGTAGGDRIRDLLLDALDEDLAALVVRVDSPGGSVTASEEIRRAILRHKANDIPVAVSMANVAASGGYWVSTPADRIFAEPESITGSIGIFAVIPTFEDAAAQWGIHADGVRTTPLSGQPDLIGGFTPEVDAILQSSIEDGYRDFLVRVAESRNLTPERVDEIGQGRVWDGGTARQLGLVDQYGGLQDAIAWAAAQAELEEDDWHVEYLGDDAQPYESLVRQMVTGEAGRGLDGGGGDLFAVVARGEQARIGQAVRTFERLLGARGMQAYCLECPPPAAARAEDTGRGGWLARLAALLD</sequence>
<dbReference type="SUPFAM" id="SSF52096">
    <property type="entry name" value="ClpP/crotonase"/>
    <property type="match status" value="2"/>
</dbReference>
<proteinExistence type="inferred from homology"/>
<comment type="similarity">
    <text evidence="1">Belongs to the peptidase S49 family.</text>
</comment>
<evidence type="ECO:0000256" key="1">
    <source>
        <dbReference type="ARBA" id="ARBA00008683"/>
    </source>
</evidence>
<evidence type="ECO:0000259" key="6">
    <source>
        <dbReference type="Pfam" id="PF01343"/>
    </source>
</evidence>
<keyword evidence="3" id="KW-0378">Hydrolase</keyword>
<dbReference type="InterPro" id="IPR047217">
    <property type="entry name" value="S49_SppA_67K_type_N"/>
</dbReference>
<keyword evidence="5" id="KW-1133">Transmembrane helix</keyword>
<gene>
    <name evidence="7" type="primary">sppA</name>
    <name evidence="7" type="ORF">GRI72_10580</name>
</gene>
<dbReference type="Pfam" id="PF01343">
    <property type="entry name" value="Peptidase_S49"/>
    <property type="match status" value="2"/>
</dbReference>
<dbReference type="PANTHER" id="PTHR33209:SF1">
    <property type="entry name" value="PEPTIDASE S49 DOMAIN-CONTAINING PROTEIN"/>
    <property type="match status" value="1"/>
</dbReference>
<dbReference type="CDD" id="cd07023">
    <property type="entry name" value="S49_Sppa_N_C"/>
    <property type="match status" value="1"/>
</dbReference>
<evidence type="ECO:0000256" key="4">
    <source>
        <dbReference type="ARBA" id="ARBA00022825"/>
    </source>
</evidence>